<keyword evidence="2" id="KW-0732">Signal</keyword>
<dbReference type="EMBL" id="MOPA01000031">
    <property type="protein sequence ID" value="KAK1515382.1"/>
    <property type="molecule type" value="Genomic_DNA"/>
</dbReference>
<evidence type="ECO:0000256" key="2">
    <source>
        <dbReference type="SAM" id="SignalP"/>
    </source>
</evidence>
<dbReference type="RefSeq" id="XP_060340292.1">
    <property type="nucleotide sequence ID" value="XM_060501008.1"/>
</dbReference>
<feature type="signal peptide" evidence="2">
    <location>
        <begin position="1"/>
        <end position="24"/>
    </location>
</feature>
<evidence type="ECO:0000313" key="3">
    <source>
        <dbReference type="EMBL" id="KAK1515382.1"/>
    </source>
</evidence>
<dbReference type="Proteomes" id="UP001241169">
    <property type="component" value="Unassembled WGS sequence"/>
</dbReference>
<proteinExistence type="predicted"/>
<reference evidence="3 4" key="1">
    <citation type="submission" date="2016-10" db="EMBL/GenBank/DDBJ databases">
        <title>The genome sequence of Colletotrichum fioriniae PJ7.</title>
        <authorList>
            <person name="Baroncelli R."/>
        </authorList>
    </citation>
    <scope>NUCLEOTIDE SEQUENCE [LARGE SCALE GENOMIC DNA]</scope>
    <source>
        <strain evidence="3 4">IMI 384185</strain>
    </source>
</reference>
<evidence type="ECO:0000313" key="4">
    <source>
        <dbReference type="Proteomes" id="UP001241169"/>
    </source>
</evidence>
<dbReference type="PROSITE" id="PS51257">
    <property type="entry name" value="PROKAR_LIPOPROTEIN"/>
    <property type="match status" value="1"/>
</dbReference>
<dbReference type="GeneID" id="85384907"/>
<feature type="compositionally biased region" description="Basic and acidic residues" evidence="1">
    <location>
        <begin position="125"/>
        <end position="140"/>
    </location>
</feature>
<accession>A0ABQ9RV62</accession>
<feature type="region of interest" description="Disordered" evidence="1">
    <location>
        <begin position="125"/>
        <end position="146"/>
    </location>
</feature>
<organism evidence="3 4">
    <name type="scientific">Colletotrichum paranaense</name>
    <dbReference type="NCBI Taxonomy" id="1914294"/>
    <lineage>
        <taxon>Eukaryota</taxon>
        <taxon>Fungi</taxon>
        <taxon>Dikarya</taxon>
        <taxon>Ascomycota</taxon>
        <taxon>Pezizomycotina</taxon>
        <taxon>Sordariomycetes</taxon>
        <taxon>Hypocreomycetidae</taxon>
        <taxon>Glomerellales</taxon>
        <taxon>Glomerellaceae</taxon>
        <taxon>Colletotrichum</taxon>
        <taxon>Colletotrichum acutatum species complex</taxon>
    </lineage>
</organism>
<evidence type="ECO:0000256" key="1">
    <source>
        <dbReference type="SAM" id="MobiDB-lite"/>
    </source>
</evidence>
<evidence type="ECO:0008006" key="5">
    <source>
        <dbReference type="Google" id="ProtNLM"/>
    </source>
</evidence>
<keyword evidence="4" id="KW-1185">Reference proteome</keyword>
<gene>
    <name evidence="3" type="ORF">CPAR01_16764</name>
</gene>
<protein>
    <recommendedName>
        <fullName evidence="5">Secreted protein</fullName>
    </recommendedName>
</protein>
<comment type="caution">
    <text evidence="3">The sequence shown here is derived from an EMBL/GenBank/DDBJ whole genome shotgun (WGS) entry which is preliminary data.</text>
</comment>
<name>A0ABQ9RV62_9PEZI</name>
<feature type="chain" id="PRO_5046617009" description="Secreted protein" evidence="2">
    <location>
        <begin position="25"/>
        <end position="188"/>
    </location>
</feature>
<sequence>MEPRTATRLLRFMVSQLGFLGCSAIDHCQSLLGALTPLVPQSSRPSPSAHPSAHLFARHAAPPFSTFASGFFPLLGAAGPGIKSKARTNNSSSHLHPSLLPNYRAVPYSLILSLSLELASDRVCPKAGKSEPKPRGERQGRTQAKTGHIVANNIPQTADETTGPRRTQQHYMTYKTVSVGKPASNPVY</sequence>